<evidence type="ECO:0008006" key="9">
    <source>
        <dbReference type="Google" id="ProtNLM"/>
    </source>
</evidence>
<keyword evidence="6" id="KW-0010">Activator</keyword>
<comment type="caution">
    <text evidence="8">The sequence shown here is derived from an EMBL/GenBank/DDBJ whole genome shotgun (WGS) entry which is preliminary data.</text>
</comment>
<sequence>MKETAVSRTRLNQARVLCAMGARAVIVTSATGVRQAEARDLYKQMNQNQPSPSGQTPHSLEWYTERTARQFQASILLKLHYTFTAQGLPPDQAFLAAVTIYFELYGGDSDKMRVKPQRFISVERAHYLLRRARDSKFLNTPDVNETLKVMTCRSCGSDVLAAAHEATFICPLCSGSVT</sequence>
<keyword evidence="3" id="KW-0862">Zinc</keyword>
<evidence type="ECO:0000256" key="3">
    <source>
        <dbReference type="ARBA" id="ARBA00022833"/>
    </source>
</evidence>
<evidence type="ECO:0000256" key="4">
    <source>
        <dbReference type="ARBA" id="ARBA00023015"/>
    </source>
</evidence>
<protein>
    <recommendedName>
        <fullName evidence="9">Flagellar transcriptional activator FlhC</fullName>
    </recommendedName>
</protein>
<dbReference type="AlphaFoldDB" id="X1KRD6"/>
<name>X1KRD6_9ZZZZ</name>
<dbReference type="EMBL" id="BARV01006186">
    <property type="protein sequence ID" value="GAI09253.1"/>
    <property type="molecule type" value="Genomic_DNA"/>
</dbReference>
<keyword evidence="5" id="KW-0238">DNA-binding</keyword>
<dbReference type="GO" id="GO:0044781">
    <property type="term" value="P:bacterial-type flagellum organization"/>
    <property type="evidence" value="ECO:0007669"/>
    <property type="project" value="UniProtKB-KW"/>
</dbReference>
<dbReference type="GO" id="GO:0045893">
    <property type="term" value="P:positive regulation of DNA-templated transcription"/>
    <property type="evidence" value="ECO:0007669"/>
    <property type="project" value="InterPro"/>
</dbReference>
<accession>X1KRD6</accession>
<organism evidence="8">
    <name type="scientific">marine sediment metagenome</name>
    <dbReference type="NCBI Taxonomy" id="412755"/>
    <lineage>
        <taxon>unclassified sequences</taxon>
        <taxon>metagenomes</taxon>
        <taxon>ecological metagenomes</taxon>
    </lineage>
</organism>
<dbReference type="SUPFAM" id="SSF160930">
    <property type="entry name" value="FlhC-like"/>
    <property type="match status" value="1"/>
</dbReference>
<keyword evidence="1" id="KW-0963">Cytoplasm</keyword>
<evidence type="ECO:0000256" key="5">
    <source>
        <dbReference type="ARBA" id="ARBA00023125"/>
    </source>
</evidence>
<evidence type="ECO:0000256" key="7">
    <source>
        <dbReference type="ARBA" id="ARBA00023163"/>
    </source>
</evidence>
<proteinExistence type="predicted"/>
<dbReference type="InterPro" id="IPR007944">
    <property type="entry name" value="FlhC"/>
</dbReference>
<evidence type="ECO:0000256" key="1">
    <source>
        <dbReference type="ARBA" id="ARBA00022490"/>
    </source>
</evidence>
<keyword evidence="7" id="KW-0804">Transcription</keyword>
<keyword evidence="4" id="KW-0805">Transcription regulation</keyword>
<dbReference type="GO" id="GO:0003677">
    <property type="term" value="F:DNA binding"/>
    <property type="evidence" value="ECO:0007669"/>
    <property type="project" value="UniProtKB-KW"/>
</dbReference>
<gene>
    <name evidence="8" type="ORF">S06H3_12650</name>
</gene>
<evidence type="ECO:0000256" key="2">
    <source>
        <dbReference type="ARBA" id="ARBA00022723"/>
    </source>
</evidence>
<dbReference type="GO" id="GO:1902208">
    <property type="term" value="P:regulation of bacterial-type flagellum assembly"/>
    <property type="evidence" value="ECO:0007669"/>
    <property type="project" value="InterPro"/>
</dbReference>
<evidence type="ECO:0000313" key="8">
    <source>
        <dbReference type="EMBL" id="GAI09253.1"/>
    </source>
</evidence>
<reference evidence="8" key="1">
    <citation type="journal article" date="2014" name="Front. Microbiol.">
        <title>High frequency of phylogenetically diverse reductive dehalogenase-homologous genes in deep subseafloor sedimentary metagenomes.</title>
        <authorList>
            <person name="Kawai M."/>
            <person name="Futagami T."/>
            <person name="Toyoda A."/>
            <person name="Takaki Y."/>
            <person name="Nishi S."/>
            <person name="Hori S."/>
            <person name="Arai W."/>
            <person name="Tsubouchi T."/>
            <person name="Morono Y."/>
            <person name="Uchiyama I."/>
            <person name="Ito T."/>
            <person name="Fujiyama A."/>
            <person name="Inagaki F."/>
            <person name="Takami H."/>
        </authorList>
    </citation>
    <scope>NUCLEOTIDE SEQUENCE</scope>
    <source>
        <strain evidence="8">Expedition CK06-06</strain>
    </source>
</reference>
<dbReference type="GO" id="GO:0046872">
    <property type="term" value="F:metal ion binding"/>
    <property type="evidence" value="ECO:0007669"/>
    <property type="project" value="UniProtKB-KW"/>
</dbReference>
<dbReference type="Pfam" id="PF05280">
    <property type="entry name" value="FlhC"/>
    <property type="match status" value="1"/>
</dbReference>
<evidence type="ECO:0000256" key="6">
    <source>
        <dbReference type="ARBA" id="ARBA00023159"/>
    </source>
</evidence>
<keyword evidence="2" id="KW-0479">Metal-binding</keyword>